<comment type="caution">
    <text evidence="1">The sequence shown here is derived from an EMBL/GenBank/DDBJ whole genome shotgun (WGS) entry which is preliminary data.</text>
</comment>
<evidence type="ECO:0000313" key="2">
    <source>
        <dbReference type="Proteomes" id="UP000805193"/>
    </source>
</evidence>
<keyword evidence="2" id="KW-1185">Reference proteome</keyword>
<dbReference type="Proteomes" id="UP000805193">
    <property type="component" value="Unassembled WGS sequence"/>
</dbReference>
<name>A0AC60QXU0_IXOPE</name>
<protein>
    <submittedName>
        <fullName evidence="1">Uncharacterized protein</fullName>
    </submittedName>
</protein>
<sequence length="153" mass="17189">MVDTNETGSHPTAPLSGPRRCLRRRTWFQNRTTDLVSLFPAVSAPPRVPLYQADQADAIAQFGEQWPHTRAAVCRALLHARFAGPAARLQEYVSGGWRFAGMKHVHLVLEFLTERNSWVLDAVPELRANNNRLQAFLRVRVCRDVASVGTNSQ</sequence>
<dbReference type="EMBL" id="JABSTQ010003676">
    <property type="protein sequence ID" value="KAG0443246.1"/>
    <property type="molecule type" value="Genomic_DNA"/>
</dbReference>
<reference evidence="1 2" key="1">
    <citation type="journal article" date="2020" name="Cell">
        <title>Large-Scale Comparative Analyses of Tick Genomes Elucidate Their Genetic Diversity and Vector Capacities.</title>
        <authorList>
            <consortium name="Tick Genome and Microbiome Consortium (TIGMIC)"/>
            <person name="Jia N."/>
            <person name="Wang J."/>
            <person name="Shi W."/>
            <person name="Du L."/>
            <person name="Sun Y."/>
            <person name="Zhan W."/>
            <person name="Jiang J.F."/>
            <person name="Wang Q."/>
            <person name="Zhang B."/>
            <person name="Ji P."/>
            <person name="Bell-Sakyi L."/>
            <person name="Cui X.M."/>
            <person name="Yuan T.T."/>
            <person name="Jiang B.G."/>
            <person name="Yang W.F."/>
            <person name="Lam T.T."/>
            <person name="Chang Q.C."/>
            <person name="Ding S.J."/>
            <person name="Wang X.J."/>
            <person name="Zhu J.G."/>
            <person name="Ruan X.D."/>
            <person name="Zhao L."/>
            <person name="Wei J.T."/>
            <person name="Ye R.Z."/>
            <person name="Que T.C."/>
            <person name="Du C.H."/>
            <person name="Zhou Y.H."/>
            <person name="Cheng J.X."/>
            <person name="Dai P.F."/>
            <person name="Guo W.B."/>
            <person name="Han X.H."/>
            <person name="Huang E.J."/>
            <person name="Li L.F."/>
            <person name="Wei W."/>
            <person name="Gao Y.C."/>
            <person name="Liu J.Z."/>
            <person name="Shao H.Z."/>
            <person name="Wang X."/>
            <person name="Wang C.C."/>
            <person name="Yang T.C."/>
            <person name="Huo Q.B."/>
            <person name="Li W."/>
            <person name="Chen H.Y."/>
            <person name="Chen S.E."/>
            <person name="Zhou L.G."/>
            <person name="Ni X.B."/>
            <person name="Tian J.H."/>
            <person name="Sheng Y."/>
            <person name="Liu T."/>
            <person name="Pan Y.S."/>
            <person name="Xia L.Y."/>
            <person name="Li J."/>
            <person name="Zhao F."/>
            <person name="Cao W.C."/>
        </authorList>
    </citation>
    <scope>NUCLEOTIDE SEQUENCE [LARGE SCALE GENOMIC DNA]</scope>
    <source>
        <strain evidence="1">Iper-2018</strain>
    </source>
</reference>
<proteinExistence type="predicted"/>
<gene>
    <name evidence="1" type="ORF">HPB47_015131</name>
</gene>
<evidence type="ECO:0000313" key="1">
    <source>
        <dbReference type="EMBL" id="KAG0443246.1"/>
    </source>
</evidence>
<organism evidence="1 2">
    <name type="scientific">Ixodes persulcatus</name>
    <name type="common">Taiga tick</name>
    <dbReference type="NCBI Taxonomy" id="34615"/>
    <lineage>
        <taxon>Eukaryota</taxon>
        <taxon>Metazoa</taxon>
        <taxon>Ecdysozoa</taxon>
        <taxon>Arthropoda</taxon>
        <taxon>Chelicerata</taxon>
        <taxon>Arachnida</taxon>
        <taxon>Acari</taxon>
        <taxon>Parasitiformes</taxon>
        <taxon>Ixodida</taxon>
        <taxon>Ixodoidea</taxon>
        <taxon>Ixodidae</taxon>
        <taxon>Ixodinae</taxon>
        <taxon>Ixodes</taxon>
    </lineage>
</organism>
<accession>A0AC60QXU0</accession>